<sequence>MSEDQDRDYLVISAPISRHLHGQLSDLLATRPLKPKATVFLTTYGGDPDGGYRIARCLRHHYKAGLRVAVPSWCKSAGTLVAIAADELAIGDRGELGPLDVQVFKGSELLERSSGLDITEALAFVGDHVRAGYHSMLKEARRMGLSTKLASDMAAHIGAAIAAPLLTQVDPLRLGELQRATRIANDYGGRLDAYSQNLKPEALQSLIGAYPSHSFVIDRKEAGELFHRVYPLTEAESRFVAAYWVFFQEARDEAPQFLELPKTPTNDAGASNESDPEAPNDGVPPDADPEAGSDGPGNGGNPQSSGESLRIRSRRSRGAGQEGASREPGKAGLQELLHSVKS</sequence>
<reference evidence="2 3" key="1">
    <citation type="submission" date="2024-04" db="EMBL/GenBank/DDBJ databases">
        <title>Bacterial endophytes with biocontrol capabilities against important plant pathogens.</title>
        <authorList>
            <person name="Alayande K.A."/>
        </authorList>
    </citation>
    <scope>NUCLEOTIDE SEQUENCE [LARGE SCALE GENOMIC DNA]</scope>
    <source>
        <strain evidence="2 3">KV22</strain>
    </source>
</reference>
<dbReference type="PANTHER" id="PTHR35984:SF1">
    <property type="entry name" value="PERIPLASMIC SERINE PROTEASE"/>
    <property type="match status" value="1"/>
</dbReference>
<proteinExistence type="predicted"/>
<dbReference type="InterPro" id="IPR029045">
    <property type="entry name" value="ClpP/crotonase-like_dom_sf"/>
</dbReference>
<evidence type="ECO:0000313" key="3">
    <source>
        <dbReference type="Proteomes" id="UP001455088"/>
    </source>
</evidence>
<feature type="region of interest" description="Disordered" evidence="1">
    <location>
        <begin position="259"/>
        <end position="342"/>
    </location>
</feature>
<evidence type="ECO:0008006" key="4">
    <source>
        <dbReference type="Google" id="ProtNLM"/>
    </source>
</evidence>
<gene>
    <name evidence="2" type="ORF">AAE039_11305</name>
</gene>
<dbReference type="RefSeq" id="WP_341986993.1">
    <property type="nucleotide sequence ID" value="NZ_JBBYHY010000005.1"/>
</dbReference>
<dbReference type="PANTHER" id="PTHR35984">
    <property type="entry name" value="PERIPLASMIC SERINE PROTEASE"/>
    <property type="match status" value="1"/>
</dbReference>
<feature type="compositionally biased region" description="Polar residues" evidence="1">
    <location>
        <begin position="263"/>
        <end position="273"/>
    </location>
</feature>
<organism evidence="2 3">
    <name type="scientific">Stenotrophomonas bentonitica</name>
    <dbReference type="NCBI Taxonomy" id="1450134"/>
    <lineage>
        <taxon>Bacteria</taxon>
        <taxon>Pseudomonadati</taxon>
        <taxon>Pseudomonadota</taxon>
        <taxon>Gammaproteobacteria</taxon>
        <taxon>Lysobacterales</taxon>
        <taxon>Lysobacteraceae</taxon>
        <taxon>Stenotrophomonas</taxon>
    </lineage>
</organism>
<protein>
    <recommendedName>
        <fullName evidence="4">SppA protein</fullName>
    </recommendedName>
</protein>
<dbReference type="EMBL" id="JBBYHY010000005">
    <property type="protein sequence ID" value="MEL3954149.1"/>
    <property type="molecule type" value="Genomic_DNA"/>
</dbReference>
<comment type="caution">
    <text evidence="2">The sequence shown here is derived from an EMBL/GenBank/DDBJ whole genome shotgun (WGS) entry which is preliminary data.</text>
</comment>
<dbReference type="Proteomes" id="UP001455088">
    <property type="component" value="Unassembled WGS sequence"/>
</dbReference>
<dbReference type="InterPro" id="IPR002825">
    <property type="entry name" value="Pept_S49_ser-pept_pro"/>
</dbReference>
<evidence type="ECO:0000313" key="2">
    <source>
        <dbReference type="EMBL" id="MEL3954149.1"/>
    </source>
</evidence>
<dbReference type="Pfam" id="PF01972">
    <property type="entry name" value="SDH_protease"/>
    <property type="match status" value="1"/>
</dbReference>
<evidence type="ECO:0000256" key="1">
    <source>
        <dbReference type="SAM" id="MobiDB-lite"/>
    </source>
</evidence>
<dbReference type="SUPFAM" id="SSF52096">
    <property type="entry name" value="ClpP/crotonase"/>
    <property type="match status" value="1"/>
</dbReference>
<name>A0ABU9JMS9_9GAMM</name>
<keyword evidence="3" id="KW-1185">Reference proteome</keyword>
<accession>A0ABU9JMS9</accession>